<keyword evidence="1" id="KW-0646">Protease inhibitor</keyword>
<name>A0A9D4N9X9_DREPO</name>
<dbReference type="GO" id="GO:0030154">
    <property type="term" value="P:cell differentiation"/>
    <property type="evidence" value="ECO:0007669"/>
    <property type="project" value="TreeGrafter"/>
</dbReference>
<dbReference type="SUPFAM" id="SSF100895">
    <property type="entry name" value="Kazal-type serine protease inhibitors"/>
    <property type="match status" value="3"/>
</dbReference>
<comment type="caution">
    <text evidence="7">The sequence shown here is derived from an EMBL/GenBank/DDBJ whole genome shotgun (WGS) entry which is preliminary data.</text>
</comment>
<dbReference type="InterPro" id="IPR050653">
    <property type="entry name" value="Prot_Inhib_GrowthFact_Antg"/>
</dbReference>
<evidence type="ECO:0000259" key="6">
    <source>
        <dbReference type="PROSITE" id="PS51465"/>
    </source>
</evidence>
<dbReference type="SMART" id="SM00280">
    <property type="entry name" value="KAZAL"/>
    <property type="match status" value="3"/>
</dbReference>
<dbReference type="PROSITE" id="PS51465">
    <property type="entry name" value="KAZAL_2"/>
    <property type="match status" value="3"/>
</dbReference>
<evidence type="ECO:0000313" key="8">
    <source>
        <dbReference type="Proteomes" id="UP000828390"/>
    </source>
</evidence>
<evidence type="ECO:0000256" key="1">
    <source>
        <dbReference type="ARBA" id="ARBA00022690"/>
    </source>
</evidence>
<evidence type="ECO:0000256" key="5">
    <source>
        <dbReference type="SAM" id="SignalP"/>
    </source>
</evidence>
<feature type="chain" id="PRO_5038671115" description="Kazal-like domain-containing protein" evidence="5">
    <location>
        <begin position="16"/>
        <end position="294"/>
    </location>
</feature>
<feature type="domain" description="Kazal-like" evidence="6">
    <location>
        <begin position="135"/>
        <end position="189"/>
    </location>
</feature>
<dbReference type="PANTHER" id="PTHR10913">
    <property type="entry name" value="FOLLISTATIN-RELATED"/>
    <property type="match status" value="1"/>
</dbReference>
<dbReference type="OrthoDB" id="6157426at2759"/>
<evidence type="ECO:0000256" key="3">
    <source>
        <dbReference type="ARBA" id="ARBA00023157"/>
    </source>
</evidence>
<reference evidence="7" key="1">
    <citation type="journal article" date="2019" name="bioRxiv">
        <title>The Genome of the Zebra Mussel, Dreissena polymorpha: A Resource for Invasive Species Research.</title>
        <authorList>
            <person name="McCartney M.A."/>
            <person name="Auch B."/>
            <person name="Kono T."/>
            <person name="Mallez S."/>
            <person name="Zhang Y."/>
            <person name="Obille A."/>
            <person name="Becker A."/>
            <person name="Abrahante J.E."/>
            <person name="Garbe J."/>
            <person name="Badalamenti J.P."/>
            <person name="Herman A."/>
            <person name="Mangelson H."/>
            <person name="Liachko I."/>
            <person name="Sullivan S."/>
            <person name="Sone E.D."/>
            <person name="Koren S."/>
            <person name="Silverstein K.A.T."/>
            <person name="Beckman K.B."/>
            <person name="Gohl D.M."/>
        </authorList>
    </citation>
    <scope>NUCLEOTIDE SEQUENCE</scope>
    <source>
        <strain evidence="7">Duluth1</strain>
        <tissue evidence="7">Whole animal</tissue>
    </source>
</reference>
<dbReference type="CDD" id="cd00104">
    <property type="entry name" value="KAZAL_FS"/>
    <property type="match status" value="1"/>
</dbReference>
<dbReference type="InterPro" id="IPR002350">
    <property type="entry name" value="Kazal_dom"/>
</dbReference>
<feature type="compositionally biased region" description="Low complexity" evidence="4">
    <location>
        <begin position="193"/>
        <end position="213"/>
    </location>
</feature>
<dbReference type="Gene3D" id="3.30.60.30">
    <property type="match status" value="3"/>
</dbReference>
<dbReference type="GO" id="GO:0004867">
    <property type="term" value="F:serine-type endopeptidase inhibitor activity"/>
    <property type="evidence" value="ECO:0007669"/>
    <property type="project" value="UniProtKB-KW"/>
</dbReference>
<feature type="region of interest" description="Disordered" evidence="4">
    <location>
        <begin position="193"/>
        <end position="227"/>
    </location>
</feature>
<dbReference type="GO" id="GO:0005576">
    <property type="term" value="C:extracellular region"/>
    <property type="evidence" value="ECO:0007669"/>
    <property type="project" value="TreeGrafter"/>
</dbReference>
<organism evidence="7 8">
    <name type="scientific">Dreissena polymorpha</name>
    <name type="common">Zebra mussel</name>
    <name type="synonym">Mytilus polymorpha</name>
    <dbReference type="NCBI Taxonomy" id="45954"/>
    <lineage>
        <taxon>Eukaryota</taxon>
        <taxon>Metazoa</taxon>
        <taxon>Spiralia</taxon>
        <taxon>Lophotrochozoa</taxon>
        <taxon>Mollusca</taxon>
        <taxon>Bivalvia</taxon>
        <taxon>Autobranchia</taxon>
        <taxon>Heteroconchia</taxon>
        <taxon>Euheterodonta</taxon>
        <taxon>Imparidentia</taxon>
        <taxon>Neoheterodontei</taxon>
        <taxon>Myida</taxon>
        <taxon>Dreissenoidea</taxon>
        <taxon>Dreissenidae</taxon>
        <taxon>Dreissena</taxon>
    </lineage>
</organism>
<dbReference type="AlphaFoldDB" id="A0A9D4N9X9"/>
<dbReference type="EMBL" id="JAIWYP010000001">
    <property type="protein sequence ID" value="KAH3890706.1"/>
    <property type="molecule type" value="Genomic_DNA"/>
</dbReference>
<keyword evidence="3" id="KW-1015">Disulfide bond</keyword>
<sequence>MQTVWFLAFVKIALAVTHNCHKDPPFCIDLAIHGVDSALCRELLALDCSHLHHGGGGGQHMDSTQPVCGTDGVSYPHHCEFAKERCRVILQTNNNVNGQQVFKLDIAHDGVCTLATAAPIPNCVNNSCLDPSLSGPAVQQCLQILKLPCTTGSAVCGTDGKTYTHDCDLAKAHCLNVNLTKAHDGTCGVSTQQTSQTTQASTNASSTSPSSVPTTPPPPTTSTLPPTTTMSVTDILVTVFCQNVDSISCNTGFNVICGSDGTYYPNECELSKESCKQKGLHIMPDASSCTVPSG</sequence>
<dbReference type="Pfam" id="PF07648">
    <property type="entry name" value="Kazal_2"/>
    <property type="match status" value="3"/>
</dbReference>
<feature type="domain" description="Kazal-like" evidence="6">
    <location>
        <begin position="42"/>
        <end position="114"/>
    </location>
</feature>
<feature type="signal peptide" evidence="5">
    <location>
        <begin position="1"/>
        <end position="15"/>
    </location>
</feature>
<keyword evidence="8" id="KW-1185">Reference proteome</keyword>
<feature type="domain" description="Kazal-like" evidence="6">
    <location>
        <begin position="235"/>
        <end position="291"/>
    </location>
</feature>
<accession>A0A9D4N9X9</accession>
<dbReference type="Proteomes" id="UP000828390">
    <property type="component" value="Unassembled WGS sequence"/>
</dbReference>
<gene>
    <name evidence="7" type="ORF">DPMN_014791</name>
</gene>
<protein>
    <recommendedName>
        <fullName evidence="6">Kazal-like domain-containing protein</fullName>
    </recommendedName>
</protein>
<evidence type="ECO:0000256" key="2">
    <source>
        <dbReference type="ARBA" id="ARBA00022900"/>
    </source>
</evidence>
<reference evidence="7" key="2">
    <citation type="submission" date="2020-11" db="EMBL/GenBank/DDBJ databases">
        <authorList>
            <person name="McCartney M.A."/>
            <person name="Auch B."/>
            <person name="Kono T."/>
            <person name="Mallez S."/>
            <person name="Becker A."/>
            <person name="Gohl D.M."/>
            <person name="Silverstein K.A.T."/>
            <person name="Koren S."/>
            <person name="Bechman K.B."/>
            <person name="Herman A."/>
            <person name="Abrahante J.E."/>
            <person name="Garbe J."/>
        </authorList>
    </citation>
    <scope>NUCLEOTIDE SEQUENCE</scope>
    <source>
        <strain evidence="7">Duluth1</strain>
        <tissue evidence="7">Whole animal</tissue>
    </source>
</reference>
<keyword evidence="5" id="KW-0732">Signal</keyword>
<evidence type="ECO:0000256" key="4">
    <source>
        <dbReference type="SAM" id="MobiDB-lite"/>
    </source>
</evidence>
<keyword evidence="2" id="KW-0722">Serine protease inhibitor</keyword>
<dbReference type="InterPro" id="IPR036058">
    <property type="entry name" value="Kazal_dom_sf"/>
</dbReference>
<proteinExistence type="predicted"/>
<evidence type="ECO:0000313" key="7">
    <source>
        <dbReference type="EMBL" id="KAH3890706.1"/>
    </source>
</evidence>
<dbReference type="PANTHER" id="PTHR10913:SF45">
    <property type="entry name" value="FOLLISTATIN, ISOFORM A-RELATED"/>
    <property type="match status" value="1"/>
</dbReference>